<sequence>MVSMFSAHFFNWSEQLKDSGHEIYWLDVYDSNTYVKKIGFINQIIGWRNKLNYPGRYYLKRKLSKVYNFINLFNQRKLADVFEETLLEIQPDVVHSFVMYSACVPILGVMKKYSHIKWIYSAWGNDLYYYQNIPSYLKGIKAVLPRIDYMFADCKRDFHITRKYSFKGEYLGTFPGGGGYDFSCYTKFLNPYSNRKVILIKGYQHKFGRCNNILEAISSLKKELSAYEIVVFGTHQSVFDFVSGSKELQNMENLKIIGQINHNEVLKLMGESFIYIGNSISDGMPNTLLEAIIMEVFPIQSNPGGATAEIIEHGKNGLLIEDPEDVEEIVKLILKSIDNLQLMQDGVSYNNQFIKPRFEREKVKCQVLKKYKLIEEELKTL</sequence>
<keyword evidence="3" id="KW-1185">Reference proteome</keyword>
<protein>
    <submittedName>
        <fullName evidence="2">Glycosyl transferase group 1</fullName>
    </submittedName>
</protein>
<evidence type="ECO:0000259" key="1">
    <source>
        <dbReference type="Pfam" id="PF00534"/>
    </source>
</evidence>
<evidence type="ECO:0000313" key="2">
    <source>
        <dbReference type="EMBL" id="EHQ01740.1"/>
    </source>
</evidence>
<dbReference type="eggNOG" id="COG0438">
    <property type="taxonomic scope" value="Bacteria"/>
</dbReference>
<dbReference type="SUPFAM" id="SSF53756">
    <property type="entry name" value="UDP-Glycosyltransferase/glycogen phosphorylase"/>
    <property type="match status" value="1"/>
</dbReference>
<dbReference type="CDD" id="cd03801">
    <property type="entry name" value="GT4_PimA-like"/>
    <property type="match status" value="1"/>
</dbReference>
<dbReference type="PANTHER" id="PTHR12526:SF630">
    <property type="entry name" value="GLYCOSYLTRANSFERASE"/>
    <property type="match status" value="1"/>
</dbReference>
<evidence type="ECO:0000313" key="3">
    <source>
        <dbReference type="Proteomes" id="UP000003844"/>
    </source>
</evidence>
<feature type="domain" description="Glycosyl transferase family 1" evidence="1">
    <location>
        <begin position="192"/>
        <end position="341"/>
    </location>
</feature>
<proteinExistence type="predicted"/>
<dbReference type="STRING" id="865937.Gilli_1064"/>
<name>H2BV75_GILLR</name>
<accession>H2BV75</accession>
<reference evidence="3" key="1">
    <citation type="journal article" date="2012" name="Stand. Genomic Sci.">
        <title>Genome sequence of the Antarctic rhodopsins-containing flavobacterium Gillisia limnaea type strain (R-8282(T)).</title>
        <authorList>
            <person name="Riedel T."/>
            <person name="Held B."/>
            <person name="Nolan M."/>
            <person name="Lucas S."/>
            <person name="Lapidus A."/>
            <person name="Tice H."/>
            <person name="Del Rio T.G."/>
            <person name="Cheng J.F."/>
            <person name="Han C."/>
            <person name="Tapia R."/>
            <person name="Goodwin L.A."/>
            <person name="Pitluck S."/>
            <person name="Liolios K."/>
            <person name="Mavromatis K."/>
            <person name="Pagani I."/>
            <person name="Ivanova N."/>
            <person name="Mikhailova N."/>
            <person name="Pati A."/>
            <person name="Chen A."/>
            <person name="Palaniappan K."/>
            <person name="Land M."/>
            <person name="Rohde M."/>
            <person name="Tindall B.J."/>
            <person name="Detter J.C."/>
            <person name="Goker M."/>
            <person name="Bristow J."/>
            <person name="Eisen J.A."/>
            <person name="Markowitz V."/>
            <person name="Hugenholtz P."/>
            <person name="Kyrpides N.C."/>
            <person name="Klenk H.P."/>
            <person name="Woyke T."/>
        </authorList>
    </citation>
    <scope>NUCLEOTIDE SEQUENCE [LARGE SCALE GENOMIC DNA]</scope>
    <source>
        <strain evidence="3">DSM 15749 / LMG 21470 / R-8282</strain>
    </source>
</reference>
<organism evidence="2 3">
    <name type="scientific">Gillisia limnaea (strain DSM 15749 / LMG 21470 / R-8282)</name>
    <dbReference type="NCBI Taxonomy" id="865937"/>
    <lineage>
        <taxon>Bacteria</taxon>
        <taxon>Pseudomonadati</taxon>
        <taxon>Bacteroidota</taxon>
        <taxon>Flavobacteriia</taxon>
        <taxon>Flavobacteriales</taxon>
        <taxon>Flavobacteriaceae</taxon>
        <taxon>Gillisia</taxon>
    </lineage>
</organism>
<dbReference type="Pfam" id="PF00534">
    <property type="entry name" value="Glycos_transf_1"/>
    <property type="match status" value="1"/>
</dbReference>
<gene>
    <name evidence="2" type="ORF">Gilli_1064</name>
</gene>
<dbReference type="EMBL" id="JH594606">
    <property type="protein sequence ID" value="EHQ01740.1"/>
    <property type="molecule type" value="Genomic_DNA"/>
</dbReference>
<dbReference type="Proteomes" id="UP000003844">
    <property type="component" value="Unassembled WGS sequence"/>
</dbReference>
<dbReference type="GO" id="GO:0016757">
    <property type="term" value="F:glycosyltransferase activity"/>
    <property type="evidence" value="ECO:0007669"/>
    <property type="project" value="InterPro"/>
</dbReference>
<dbReference type="InterPro" id="IPR001296">
    <property type="entry name" value="Glyco_trans_1"/>
</dbReference>
<dbReference type="Gene3D" id="3.40.50.2000">
    <property type="entry name" value="Glycogen Phosphorylase B"/>
    <property type="match status" value="2"/>
</dbReference>
<keyword evidence="2" id="KW-0808">Transferase</keyword>
<dbReference type="PANTHER" id="PTHR12526">
    <property type="entry name" value="GLYCOSYLTRANSFERASE"/>
    <property type="match status" value="1"/>
</dbReference>
<dbReference type="AlphaFoldDB" id="H2BV75"/>
<dbReference type="HOGENOM" id="CLU_737222_0_0_10"/>